<feature type="compositionally biased region" description="Basic and acidic residues" evidence="1">
    <location>
        <begin position="437"/>
        <end position="452"/>
    </location>
</feature>
<feature type="region of interest" description="Disordered" evidence="1">
    <location>
        <begin position="803"/>
        <end position="827"/>
    </location>
</feature>
<evidence type="ECO:0000256" key="1">
    <source>
        <dbReference type="SAM" id="MobiDB-lite"/>
    </source>
</evidence>
<accession>A0A7J0F8X1</accession>
<feature type="compositionally biased region" description="Basic and acidic residues" evidence="1">
    <location>
        <begin position="466"/>
        <end position="481"/>
    </location>
</feature>
<gene>
    <name evidence="2" type="ORF">Acr_10g0005390</name>
</gene>
<dbReference type="EMBL" id="BJWL01000010">
    <property type="protein sequence ID" value="GFY95154.1"/>
    <property type="molecule type" value="Genomic_DNA"/>
</dbReference>
<dbReference type="AlphaFoldDB" id="A0A7J0F8X1"/>
<sequence>MESRKTTLGARLEDYLSKRGYPAEYDMEDLCEICAGLVGREPLLRPAFEDPSVASLRSFEHAENPAVPPALPGLRKILCELAICRLPAKDSPRMITKRSNVPVVVITNDPPSFLFQGGPSQERFMPMRFVSELPDLQEERVIATFYGCNLKAAVGVSEELDFDDALFIIDVGERGLIHRNILYPDGERVGLQILYINSIDVDEESLRSDHLSLLYFAIVLFLISRAFELHEKNSKYVYLVLKKPPSPANPYVLVLYPPIHKRVVVVTGSRPQGSELTATPEGKTSFLSSKSWLMYNFNASLIIDANSGMLRGSHDPSGRAVRIKEFLIWESTCSVQCPGSAIGKGLGKKASWNSEPRGRGSQTSVRSLLGTDSHLWERQMGHSRRLVWNNKPFPLVNEPSFADFLKRKKKEASYCLSPSGSPSTCASEPSELGPSEATERKGRPTDKTDRLAGRTATHPTTGQAGDRAERGRATRVKAREVEASRVTSVELRKERDSVEEMELVKVTSGSLNRGRMPHEVTGDVKEDVVEVPKQLLSSLVTMPEGSQACPQVSSISSFLCLLPVLDLLLALVNTGTPAMKVTQSNLLELRPFYIYIKAFPVRKERLTYQSASLSESATPSYAGRVSTSPRVSDGIRVGATSTPPPRNFYVIRAPIDSISPSLRTTAPLYIRSRLLQVVIPPFLAVLQRHNDSRVGISPPSEPDVKVSPHPALCRGISTYNKQVGEQHRTGVRLFTENLSQRDEKKRRMGEVGTVPRAKKSKRIAALKFSNGSPRGLSRTRRRQEHCRCALAEKTYYAGTGFEPAVFRGKGGEERSADATQKGGLREG</sequence>
<keyword evidence="3" id="KW-1185">Reference proteome</keyword>
<organism evidence="2 3">
    <name type="scientific">Actinidia rufa</name>
    <dbReference type="NCBI Taxonomy" id="165716"/>
    <lineage>
        <taxon>Eukaryota</taxon>
        <taxon>Viridiplantae</taxon>
        <taxon>Streptophyta</taxon>
        <taxon>Embryophyta</taxon>
        <taxon>Tracheophyta</taxon>
        <taxon>Spermatophyta</taxon>
        <taxon>Magnoliopsida</taxon>
        <taxon>eudicotyledons</taxon>
        <taxon>Gunneridae</taxon>
        <taxon>Pentapetalae</taxon>
        <taxon>asterids</taxon>
        <taxon>Ericales</taxon>
        <taxon>Actinidiaceae</taxon>
        <taxon>Actinidia</taxon>
    </lineage>
</organism>
<protein>
    <submittedName>
        <fullName evidence="2">Uncharacterized protein</fullName>
    </submittedName>
</protein>
<reference evidence="2 3" key="1">
    <citation type="submission" date="2019-07" db="EMBL/GenBank/DDBJ databases">
        <title>De Novo Assembly of kiwifruit Actinidia rufa.</title>
        <authorList>
            <person name="Sugita-Konishi S."/>
            <person name="Sato K."/>
            <person name="Mori E."/>
            <person name="Abe Y."/>
            <person name="Kisaki G."/>
            <person name="Hamano K."/>
            <person name="Suezawa K."/>
            <person name="Otani M."/>
            <person name="Fukuda T."/>
            <person name="Manabe T."/>
            <person name="Gomi K."/>
            <person name="Tabuchi M."/>
            <person name="Akimitsu K."/>
            <person name="Kataoka I."/>
        </authorList>
    </citation>
    <scope>NUCLEOTIDE SEQUENCE [LARGE SCALE GENOMIC DNA]</scope>
    <source>
        <strain evidence="3">cv. Fuchu</strain>
    </source>
</reference>
<feature type="region of interest" description="Disordered" evidence="1">
    <location>
        <begin position="346"/>
        <end position="366"/>
    </location>
</feature>
<feature type="compositionally biased region" description="Polar residues" evidence="1">
    <location>
        <begin position="416"/>
        <end position="427"/>
    </location>
</feature>
<evidence type="ECO:0000313" key="2">
    <source>
        <dbReference type="EMBL" id="GFY95154.1"/>
    </source>
</evidence>
<evidence type="ECO:0000313" key="3">
    <source>
        <dbReference type="Proteomes" id="UP000585474"/>
    </source>
</evidence>
<dbReference type="OrthoDB" id="2009775at2759"/>
<feature type="region of interest" description="Disordered" evidence="1">
    <location>
        <begin position="414"/>
        <end position="481"/>
    </location>
</feature>
<dbReference type="Proteomes" id="UP000585474">
    <property type="component" value="Unassembled WGS sequence"/>
</dbReference>
<comment type="caution">
    <text evidence="2">The sequence shown here is derived from an EMBL/GenBank/DDBJ whole genome shotgun (WGS) entry which is preliminary data.</text>
</comment>
<name>A0A7J0F8X1_9ERIC</name>
<proteinExistence type="predicted"/>